<keyword evidence="3" id="KW-1185">Reference proteome</keyword>
<gene>
    <name evidence="2" type="ORF">BPO_0255</name>
</gene>
<feature type="transmembrane region" description="Helical" evidence="1">
    <location>
        <begin position="67"/>
        <end position="89"/>
    </location>
</feature>
<name>A0AAU0F0U3_9FLAO</name>
<sequence>MKNIKIISFIISFVYVSLGTIVTLSSLPKYQSIFGINSNTLLWEFMIDITLPINLPLYGLLVVEGSIFYILVLQTIVFFICWILAYYFIKMIYKLIQ</sequence>
<accession>A0AAU0F0U3</accession>
<organism evidence="2 3">
    <name type="scientific">Bergeyella porcorum</name>
    <dbReference type="NCBI Taxonomy" id="1735111"/>
    <lineage>
        <taxon>Bacteria</taxon>
        <taxon>Pseudomonadati</taxon>
        <taxon>Bacteroidota</taxon>
        <taxon>Flavobacteriia</taxon>
        <taxon>Flavobacteriales</taxon>
        <taxon>Weeksellaceae</taxon>
        <taxon>Bergeyella</taxon>
    </lineage>
</organism>
<evidence type="ECO:0000256" key="1">
    <source>
        <dbReference type="SAM" id="Phobius"/>
    </source>
</evidence>
<proteinExistence type="predicted"/>
<feature type="transmembrane region" description="Helical" evidence="1">
    <location>
        <begin position="6"/>
        <end position="28"/>
    </location>
</feature>
<dbReference type="EMBL" id="CP136426">
    <property type="protein sequence ID" value="WOC50902.1"/>
    <property type="molecule type" value="Genomic_DNA"/>
</dbReference>
<feature type="transmembrane region" description="Helical" evidence="1">
    <location>
        <begin position="40"/>
        <end position="61"/>
    </location>
</feature>
<evidence type="ECO:0000313" key="2">
    <source>
        <dbReference type="EMBL" id="WOC50902.1"/>
    </source>
</evidence>
<evidence type="ECO:0008006" key="4">
    <source>
        <dbReference type="Google" id="ProtNLM"/>
    </source>
</evidence>
<reference evidence="2" key="1">
    <citation type="submission" date="2023-10" db="EMBL/GenBank/DDBJ databases">
        <title>Characterization and whole genome sequencing of a novel strain of Bergeyella porcorum QD2021 isolated from pig.</title>
        <authorList>
            <person name="Liu G."/>
            <person name="Chen C."/>
            <person name="Han X."/>
        </authorList>
    </citation>
    <scope>NUCLEOTIDE SEQUENCE</scope>
    <source>
        <strain evidence="2">QD2021</strain>
    </source>
</reference>
<keyword evidence="1" id="KW-0472">Membrane</keyword>
<keyword evidence="1" id="KW-0812">Transmembrane</keyword>
<dbReference type="AlphaFoldDB" id="A0AAU0F0U3"/>
<dbReference type="KEGG" id="bpor:BPO_0255"/>
<keyword evidence="1" id="KW-1133">Transmembrane helix</keyword>
<protein>
    <recommendedName>
        <fullName evidence="4">DUF4321 domain-containing protein</fullName>
    </recommendedName>
</protein>
<evidence type="ECO:0000313" key="3">
    <source>
        <dbReference type="Proteomes" id="UP001432059"/>
    </source>
</evidence>
<dbReference type="Proteomes" id="UP001432059">
    <property type="component" value="Chromosome"/>
</dbReference>